<dbReference type="InterPro" id="IPR027417">
    <property type="entry name" value="P-loop_NTPase"/>
</dbReference>
<dbReference type="CDD" id="cd00882">
    <property type="entry name" value="Ras_like_GTPase"/>
    <property type="match status" value="1"/>
</dbReference>
<evidence type="ECO:0000313" key="1">
    <source>
        <dbReference type="EMBL" id="OWF51630.1"/>
    </source>
</evidence>
<reference evidence="1 2" key="1">
    <citation type="journal article" date="2017" name="Nat. Ecol. Evol.">
        <title>Scallop genome provides insights into evolution of bilaterian karyotype and development.</title>
        <authorList>
            <person name="Wang S."/>
            <person name="Zhang J."/>
            <person name="Jiao W."/>
            <person name="Li J."/>
            <person name="Xun X."/>
            <person name="Sun Y."/>
            <person name="Guo X."/>
            <person name="Huan P."/>
            <person name="Dong B."/>
            <person name="Zhang L."/>
            <person name="Hu X."/>
            <person name="Sun X."/>
            <person name="Wang J."/>
            <person name="Zhao C."/>
            <person name="Wang Y."/>
            <person name="Wang D."/>
            <person name="Huang X."/>
            <person name="Wang R."/>
            <person name="Lv J."/>
            <person name="Li Y."/>
            <person name="Zhang Z."/>
            <person name="Liu B."/>
            <person name="Lu W."/>
            <person name="Hui Y."/>
            <person name="Liang J."/>
            <person name="Zhou Z."/>
            <person name="Hou R."/>
            <person name="Li X."/>
            <person name="Liu Y."/>
            <person name="Li H."/>
            <person name="Ning X."/>
            <person name="Lin Y."/>
            <person name="Zhao L."/>
            <person name="Xing Q."/>
            <person name="Dou J."/>
            <person name="Li Y."/>
            <person name="Mao J."/>
            <person name="Guo H."/>
            <person name="Dou H."/>
            <person name="Li T."/>
            <person name="Mu C."/>
            <person name="Jiang W."/>
            <person name="Fu Q."/>
            <person name="Fu X."/>
            <person name="Miao Y."/>
            <person name="Liu J."/>
            <person name="Yu Q."/>
            <person name="Li R."/>
            <person name="Liao H."/>
            <person name="Li X."/>
            <person name="Kong Y."/>
            <person name="Jiang Z."/>
            <person name="Chourrout D."/>
            <person name="Li R."/>
            <person name="Bao Z."/>
        </authorList>
    </citation>
    <scope>NUCLEOTIDE SEQUENCE [LARGE SCALE GENOMIC DNA]</scope>
    <source>
        <strain evidence="1 2">PY_sf001</strain>
    </source>
</reference>
<dbReference type="OrthoDB" id="6157909at2759"/>
<dbReference type="AlphaFoldDB" id="A0A210QSB2"/>
<protein>
    <submittedName>
        <fullName evidence="1">Uncharacterized protein</fullName>
    </submittedName>
</protein>
<proteinExistence type="predicted"/>
<gene>
    <name evidence="1" type="ORF">KP79_PYT11693</name>
</gene>
<dbReference type="EMBL" id="NEDP02002179">
    <property type="protein sequence ID" value="OWF51630.1"/>
    <property type="molecule type" value="Genomic_DNA"/>
</dbReference>
<comment type="caution">
    <text evidence="1">The sequence shown here is derived from an EMBL/GenBank/DDBJ whole genome shotgun (WGS) entry which is preliminary data.</text>
</comment>
<organism evidence="1 2">
    <name type="scientific">Mizuhopecten yessoensis</name>
    <name type="common">Japanese scallop</name>
    <name type="synonym">Patinopecten yessoensis</name>
    <dbReference type="NCBI Taxonomy" id="6573"/>
    <lineage>
        <taxon>Eukaryota</taxon>
        <taxon>Metazoa</taxon>
        <taxon>Spiralia</taxon>
        <taxon>Lophotrochozoa</taxon>
        <taxon>Mollusca</taxon>
        <taxon>Bivalvia</taxon>
        <taxon>Autobranchia</taxon>
        <taxon>Pteriomorphia</taxon>
        <taxon>Pectinida</taxon>
        <taxon>Pectinoidea</taxon>
        <taxon>Pectinidae</taxon>
        <taxon>Mizuhopecten</taxon>
    </lineage>
</organism>
<dbReference type="Proteomes" id="UP000242188">
    <property type="component" value="Unassembled WGS sequence"/>
</dbReference>
<keyword evidence="2" id="KW-1185">Reference proteome</keyword>
<name>A0A210QSB2_MIZYE</name>
<accession>A0A210QSB2</accession>
<dbReference type="SUPFAM" id="SSF52540">
    <property type="entry name" value="P-loop containing nucleoside triphosphate hydrolases"/>
    <property type="match status" value="1"/>
</dbReference>
<evidence type="ECO:0000313" key="2">
    <source>
        <dbReference type="Proteomes" id="UP000242188"/>
    </source>
</evidence>
<sequence>MEAEEFKRTRVYVLGGRGYGKTTVINLLLGKMNTPTDRGDISVYTGRLSTNISKEERLVADLLLDIWEVPGGRVLRALYPILLTEPAIYLVLVAADTHNPEVEVIDICRNILYKIYKPNIIVILTKTNSTACKNINIGNLCRRVKDKWNEVVAQCCHGDTPENPEVKCDEDLPPVATENNWSLLVQPFNSTDTQVLEQLRQSLLKCAAGICSDVGYDLTIKPTLLRTLQFVQRKRKERVVFVTKQQFPESNSYLTEQALSYLLKKDYVREFRFVPDDESSRVICVDSLAFSNLVVRSHLDAGGHVFRLEAGKFWPSNMDRTPPNPEVLARVLEQLQSSGMVPESFLPLLWNTPYIRQDHMYLTMGVMECLGLICHANTYGQALDPSPVLDMPFFNYLSGVRIRHVMLMNKLTEVKPVLHWTDNPHKGDFQITVHFCCPSGMPVGVVLRVLALCLNVTKPFTQYSHIWQQGVLIQLGHEVKIHVHAFTNELDFTARVVSDSYSDLKMATQVLWMTVAPCLGSLLELLSSFPGLAIETYLSFRGDPNFDEVFRRSSTDRRLTIDQLVSKQLLLHTESVSSKWLIPFKVDSSVTSFETWLAFLMANRKDVLQILAPDLLFPPDPNSLPVNVSTDNMPRKTTRKTSKVSWNIENKTNQTNNNNNSVARKQEALKETALCKADTPIITSVKLASETKSAHVSPTSNQTASSHQGVHPGFDEQIALKVASSLSAAVLSSSVARFMEEENTVRRTWSPAQVLAVREISRLSSSVWEGDMTKISSAISNAVANNQRSSDVKVSNGHSPAIHSTRFCVVL</sequence>
<dbReference type="STRING" id="6573.A0A210QSB2"/>
<dbReference type="Gene3D" id="3.40.50.300">
    <property type="entry name" value="P-loop containing nucleotide triphosphate hydrolases"/>
    <property type="match status" value="1"/>
</dbReference>